<comment type="subcellular location">
    <subcellularLocation>
        <location evidence="4">Secreted</location>
        <location evidence="4">Extracellular space</location>
        <location evidence="4">Apoplast</location>
    </subcellularLocation>
</comment>
<dbReference type="Gene3D" id="2.40.480.10">
    <property type="entry name" value="Allene oxide cyclase-like"/>
    <property type="match status" value="1"/>
</dbReference>
<evidence type="ECO:0000256" key="4">
    <source>
        <dbReference type="RuleBase" id="RU363099"/>
    </source>
</evidence>
<name>A0A8K0E5T2_9ROSA</name>
<protein>
    <recommendedName>
        <fullName evidence="4">Dirigent protein</fullName>
    </recommendedName>
</protein>
<comment type="function">
    <text evidence="4">Dirigent proteins impart stereoselectivity on the phenoxy radical-coupling reaction, yielding optically active lignans from two molecules of coniferyl alcohol in the biosynthesis of lignans, flavonolignans, and alkaloids and thus plays a central role in plant secondary metabolism.</text>
</comment>
<comment type="caution">
    <text evidence="5">The sequence shown here is derived from an EMBL/GenBank/DDBJ whole genome shotgun (WGS) entry which is preliminary data.</text>
</comment>
<evidence type="ECO:0000256" key="2">
    <source>
        <dbReference type="ARBA" id="ARBA00011738"/>
    </source>
</evidence>
<dbReference type="PANTHER" id="PTHR21495">
    <property type="entry name" value="NUCLEOPORIN-RELATED"/>
    <property type="match status" value="1"/>
</dbReference>
<keyword evidence="4" id="KW-0052">Apoplast</keyword>
<gene>
    <name evidence="5" type="ORF">FNV43_RR15100</name>
</gene>
<evidence type="ECO:0000313" key="5">
    <source>
        <dbReference type="EMBL" id="KAF3441188.1"/>
    </source>
</evidence>
<dbReference type="InterPro" id="IPR004265">
    <property type="entry name" value="Dirigent"/>
</dbReference>
<evidence type="ECO:0000313" key="6">
    <source>
        <dbReference type="Proteomes" id="UP000796880"/>
    </source>
</evidence>
<keyword evidence="6" id="KW-1185">Reference proteome</keyword>
<proteinExistence type="inferred from homology"/>
<dbReference type="GO" id="GO:0009699">
    <property type="term" value="P:phenylpropanoid biosynthetic process"/>
    <property type="evidence" value="ECO:0007669"/>
    <property type="project" value="UniProtKB-ARBA"/>
</dbReference>
<dbReference type="InterPro" id="IPR044859">
    <property type="entry name" value="Allene_oxi_cyc_Dirigent"/>
</dbReference>
<comment type="similarity">
    <text evidence="1 4">Belongs to the plant dirigent protein family.</text>
</comment>
<dbReference type="Proteomes" id="UP000796880">
    <property type="component" value="Unassembled WGS sequence"/>
</dbReference>
<evidence type="ECO:0000256" key="1">
    <source>
        <dbReference type="ARBA" id="ARBA00010746"/>
    </source>
</evidence>
<sequence length="163" mass="17827">MAKAVANLTTIFLTSSAIFFSILVMHANATEKSYSFSRTLPPQSLGLKREKLTHLHFFFHDVTTGTNTTNAVVAMAQSTNASATVFGEVVMVDDPLTVGEYNGSTISILGRNSIFTPLREMPIVGGSGKFKFARGYAHASNYDFNVTKSLNAVVEYDVYVLHY</sequence>
<dbReference type="EMBL" id="VOIH02000007">
    <property type="protein sequence ID" value="KAF3441188.1"/>
    <property type="molecule type" value="Genomic_DNA"/>
</dbReference>
<accession>A0A8K0E5T2</accession>
<evidence type="ECO:0000256" key="3">
    <source>
        <dbReference type="ARBA" id="ARBA00022525"/>
    </source>
</evidence>
<reference evidence="5" key="1">
    <citation type="submission" date="2020-03" db="EMBL/GenBank/DDBJ databases">
        <title>A high-quality chromosome-level genome assembly of a woody plant with both climbing and erect habits, Rhamnella rubrinervis.</title>
        <authorList>
            <person name="Lu Z."/>
            <person name="Yang Y."/>
            <person name="Zhu X."/>
            <person name="Sun Y."/>
        </authorList>
    </citation>
    <scope>NUCLEOTIDE SEQUENCE</scope>
    <source>
        <strain evidence="5">BYM</strain>
        <tissue evidence="5">Leaf</tissue>
    </source>
</reference>
<dbReference type="GO" id="GO:0048046">
    <property type="term" value="C:apoplast"/>
    <property type="evidence" value="ECO:0007669"/>
    <property type="project" value="UniProtKB-SubCell"/>
</dbReference>
<keyword evidence="3 4" id="KW-0964">Secreted</keyword>
<organism evidence="5 6">
    <name type="scientific">Rhamnella rubrinervis</name>
    <dbReference type="NCBI Taxonomy" id="2594499"/>
    <lineage>
        <taxon>Eukaryota</taxon>
        <taxon>Viridiplantae</taxon>
        <taxon>Streptophyta</taxon>
        <taxon>Embryophyta</taxon>
        <taxon>Tracheophyta</taxon>
        <taxon>Spermatophyta</taxon>
        <taxon>Magnoliopsida</taxon>
        <taxon>eudicotyledons</taxon>
        <taxon>Gunneridae</taxon>
        <taxon>Pentapetalae</taxon>
        <taxon>rosids</taxon>
        <taxon>fabids</taxon>
        <taxon>Rosales</taxon>
        <taxon>Rhamnaceae</taxon>
        <taxon>rhamnoid group</taxon>
        <taxon>Rhamneae</taxon>
        <taxon>Rhamnella</taxon>
    </lineage>
</organism>
<dbReference type="AlphaFoldDB" id="A0A8K0E5T2"/>
<dbReference type="Pfam" id="PF03018">
    <property type="entry name" value="Dirigent"/>
    <property type="match status" value="1"/>
</dbReference>
<comment type="subunit">
    <text evidence="2 4">Homodimer.</text>
</comment>
<dbReference type="OrthoDB" id="1864232at2759"/>